<keyword evidence="1" id="KW-0472">Membrane</keyword>
<dbReference type="RefSeq" id="WP_185128614.1">
    <property type="nucleotide sequence ID" value="NZ_JACJVO010000009.1"/>
</dbReference>
<sequence>MKTIGLAMGTASTATLFLYCFAARLFWQQLNIGLEGYFVLATCPVILAAQLRNQYSKFQEAVKKDIELISEEQTNR</sequence>
<proteinExistence type="predicted"/>
<keyword evidence="1" id="KW-0812">Transmembrane</keyword>
<keyword evidence="1" id="KW-1133">Transmembrane helix</keyword>
<evidence type="ECO:0000313" key="3">
    <source>
        <dbReference type="Proteomes" id="UP000564644"/>
    </source>
</evidence>
<name>A0A7X0VV16_9BACL</name>
<dbReference type="EMBL" id="JACJVO010000009">
    <property type="protein sequence ID" value="MBB6730960.1"/>
    <property type="molecule type" value="Genomic_DNA"/>
</dbReference>
<dbReference type="Proteomes" id="UP000564644">
    <property type="component" value="Unassembled WGS sequence"/>
</dbReference>
<evidence type="ECO:0000256" key="1">
    <source>
        <dbReference type="SAM" id="Phobius"/>
    </source>
</evidence>
<dbReference type="AlphaFoldDB" id="A0A7X0VV16"/>
<keyword evidence="3" id="KW-1185">Reference proteome</keyword>
<feature type="transmembrane region" description="Helical" evidence="1">
    <location>
        <begin position="32"/>
        <end position="49"/>
    </location>
</feature>
<protein>
    <submittedName>
        <fullName evidence="2">Uncharacterized protein</fullName>
    </submittedName>
</protein>
<accession>A0A7X0VV16</accession>
<comment type="caution">
    <text evidence="2">The sequence shown here is derived from an EMBL/GenBank/DDBJ whole genome shotgun (WGS) entry which is preliminary data.</text>
</comment>
<gene>
    <name evidence="2" type="ORF">H7C18_08595</name>
</gene>
<organism evidence="2 3">
    <name type="scientific">Cohnella zeiphila</name>
    <dbReference type="NCBI Taxonomy" id="2761120"/>
    <lineage>
        <taxon>Bacteria</taxon>
        <taxon>Bacillati</taxon>
        <taxon>Bacillota</taxon>
        <taxon>Bacilli</taxon>
        <taxon>Bacillales</taxon>
        <taxon>Paenibacillaceae</taxon>
        <taxon>Cohnella</taxon>
    </lineage>
</organism>
<evidence type="ECO:0000313" key="2">
    <source>
        <dbReference type="EMBL" id="MBB6730960.1"/>
    </source>
</evidence>
<reference evidence="2 3" key="1">
    <citation type="submission" date="2020-08" db="EMBL/GenBank/DDBJ databases">
        <title>Cohnella phylogeny.</title>
        <authorList>
            <person name="Dunlap C."/>
        </authorList>
    </citation>
    <scope>NUCLEOTIDE SEQUENCE [LARGE SCALE GENOMIC DNA]</scope>
    <source>
        <strain evidence="2 3">CBP 2801</strain>
    </source>
</reference>